<dbReference type="OrthoDB" id="10435483at2759"/>
<feature type="compositionally biased region" description="Polar residues" evidence="1">
    <location>
        <begin position="52"/>
        <end position="78"/>
    </location>
</feature>
<proteinExistence type="predicted"/>
<dbReference type="RefSeq" id="XP_031853878.1">
    <property type="nucleotide sequence ID" value="XM_031997987.1"/>
</dbReference>
<accession>A0A5E8BR11</accession>
<dbReference type="Proteomes" id="UP000398389">
    <property type="component" value="Unassembled WGS sequence"/>
</dbReference>
<protein>
    <submittedName>
        <fullName evidence="2">Uncharacterized protein</fullName>
    </submittedName>
</protein>
<gene>
    <name evidence="2" type="ORF">SAPINGB_P003269</name>
</gene>
<sequence length="130" mass="14083">MDFLKDAVQKAGQNAAQDAAVDGVASKISGALGGSNNEFVDQAASFVKNQLKDQPQSESVKSETTVSKSEDGNTAQVEQKTTYKADYVDKGVEYVEKNVLNVNLSDSQNQQISGYIREGIESFQNQNKNN</sequence>
<dbReference type="AlphaFoldDB" id="A0A5E8BR11"/>
<name>A0A5E8BR11_9ASCO</name>
<evidence type="ECO:0000313" key="2">
    <source>
        <dbReference type="EMBL" id="VVT51957.1"/>
    </source>
</evidence>
<evidence type="ECO:0000313" key="3">
    <source>
        <dbReference type="Proteomes" id="UP000398389"/>
    </source>
</evidence>
<reference evidence="2 3" key="1">
    <citation type="submission" date="2019-09" db="EMBL/GenBank/DDBJ databases">
        <authorList>
            <person name="Brejova B."/>
        </authorList>
    </citation>
    <scope>NUCLEOTIDE SEQUENCE [LARGE SCALE GENOMIC DNA]</scope>
</reference>
<organism evidence="2 3">
    <name type="scientific">Magnusiomyces paraingens</name>
    <dbReference type="NCBI Taxonomy" id="2606893"/>
    <lineage>
        <taxon>Eukaryota</taxon>
        <taxon>Fungi</taxon>
        <taxon>Dikarya</taxon>
        <taxon>Ascomycota</taxon>
        <taxon>Saccharomycotina</taxon>
        <taxon>Dipodascomycetes</taxon>
        <taxon>Dipodascales</taxon>
        <taxon>Dipodascaceae</taxon>
        <taxon>Magnusiomyces</taxon>
    </lineage>
</organism>
<dbReference type="GeneID" id="43582087"/>
<dbReference type="EMBL" id="CABVLU010000002">
    <property type="protein sequence ID" value="VVT51957.1"/>
    <property type="molecule type" value="Genomic_DNA"/>
</dbReference>
<keyword evidence="3" id="KW-1185">Reference proteome</keyword>
<feature type="region of interest" description="Disordered" evidence="1">
    <location>
        <begin position="50"/>
        <end position="78"/>
    </location>
</feature>
<evidence type="ECO:0000256" key="1">
    <source>
        <dbReference type="SAM" id="MobiDB-lite"/>
    </source>
</evidence>